<dbReference type="Pfam" id="PF03009">
    <property type="entry name" value="GDPD"/>
    <property type="match status" value="1"/>
</dbReference>
<dbReference type="PANTHER" id="PTHR46211:SF1">
    <property type="entry name" value="GLYCEROPHOSPHODIESTER PHOSPHODIESTERASE, CYTOPLASMIC"/>
    <property type="match status" value="1"/>
</dbReference>
<organism evidence="2 3">
    <name type="scientific">Salinimicrobium oceani</name>
    <dbReference type="NCBI Taxonomy" id="2722702"/>
    <lineage>
        <taxon>Bacteria</taxon>
        <taxon>Pseudomonadati</taxon>
        <taxon>Bacteroidota</taxon>
        <taxon>Flavobacteriia</taxon>
        <taxon>Flavobacteriales</taxon>
        <taxon>Flavobacteriaceae</taxon>
        <taxon>Salinimicrobium</taxon>
    </lineage>
</organism>
<dbReference type="Proteomes" id="UP000703674">
    <property type="component" value="Unassembled WGS sequence"/>
</dbReference>
<name>A0ABX1CZU3_9FLAO</name>
<dbReference type="PROSITE" id="PS51704">
    <property type="entry name" value="GP_PDE"/>
    <property type="match status" value="1"/>
</dbReference>
<evidence type="ECO:0000313" key="2">
    <source>
        <dbReference type="EMBL" id="NJW53520.1"/>
    </source>
</evidence>
<dbReference type="SUPFAM" id="SSF51695">
    <property type="entry name" value="PLC-like phosphodiesterases"/>
    <property type="match status" value="1"/>
</dbReference>
<dbReference type="Gene3D" id="3.20.20.190">
    <property type="entry name" value="Phosphatidylinositol (PI) phosphodiesterase"/>
    <property type="match status" value="1"/>
</dbReference>
<reference evidence="2 3" key="1">
    <citation type="submission" date="2020-03" db="EMBL/GenBank/DDBJ databases">
        <title>Salinimicrobium sp. nov, isolated from SCS.</title>
        <authorList>
            <person name="Cao W.R."/>
        </authorList>
    </citation>
    <scope>NUCLEOTIDE SEQUENCE [LARGE SCALE GENOMIC DNA]</scope>
    <source>
        <strain evidence="3">J15B91</strain>
    </source>
</reference>
<dbReference type="InterPro" id="IPR017946">
    <property type="entry name" value="PLC-like_Pdiesterase_TIM-brl"/>
</dbReference>
<accession>A0ABX1CZU3</accession>
<keyword evidence="3" id="KW-1185">Reference proteome</keyword>
<evidence type="ECO:0000313" key="3">
    <source>
        <dbReference type="Proteomes" id="UP000703674"/>
    </source>
</evidence>
<feature type="domain" description="GP-PDE" evidence="1">
    <location>
        <begin position="16"/>
        <end position="285"/>
    </location>
</feature>
<comment type="caution">
    <text evidence="2">The sequence shown here is derived from an EMBL/GenBank/DDBJ whole genome shotgun (WGS) entry which is preliminary data.</text>
</comment>
<dbReference type="EMBL" id="JAAVJR010000006">
    <property type="protein sequence ID" value="NJW53520.1"/>
    <property type="molecule type" value="Genomic_DNA"/>
</dbReference>
<sequence>MYYITMQVKKHHKNNVQIIGHRGNPVSFPDNTLEGFLNALSLGADGIEMDLVLSRDRKVVISHEPYMDAGYMFKPNGKNIRRNEERDLLLFKMDYEQIRKFKIKSAPDPESFENIQKPKTKPLLEEVIQVIENEVKAQRIAPPTYHLELKSEVSEYNISQPLPEEFMSVIMQVIEAFPISHRVFISSFDPVLLNLFNENNSPLKISYLIAGGSIPEELQKLHIKPEAIAPHFSLMQEQSEVLNLLEQGYMIFSWTVNEEKMINKMIDLGVTGIITDAPEKAVKIKNRKSAT</sequence>
<protein>
    <submittedName>
        <fullName evidence="2">Glycerophosphodiester phosphodiesterase</fullName>
    </submittedName>
</protein>
<dbReference type="InterPro" id="IPR030395">
    <property type="entry name" value="GP_PDE_dom"/>
</dbReference>
<gene>
    <name evidence="2" type="ORF">HC175_11370</name>
</gene>
<proteinExistence type="predicted"/>
<dbReference type="PANTHER" id="PTHR46211">
    <property type="entry name" value="GLYCEROPHOSPHORYL DIESTER PHOSPHODIESTERASE"/>
    <property type="match status" value="1"/>
</dbReference>
<evidence type="ECO:0000259" key="1">
    <source>
        <dbReference type="PROSITE" id="PS51704"/>
    </source>
</evidence>